<organism evidence="4 5">
    <name type="scientific">Tritonibacter litoralis</name>
    <dbReference type="NCBI Taxonomy" id="2662264"/>
    <lineage>
        <taxon>Bacteria</taxon>
        <taxon>Pseudomonadati</taxon>
        <taxon>Pseudomonadota</taxon>
        <taxon>Alphaproteobacteria</taxon>
        <taxon>Rhodobacterales</taxon>
        <taxon>Paracoccaceae</taxon>
        <taxon>Tritonibacter</taxon>
    </lineage>
</organism>
<accession>A0A843YL12</accession>
<comment type="similarity">
    <text evidence="1">Belongs to the SdhE FAD assembly factor family.</text>
</comment>
<dbReference type="InterPro" id="IPR036714">
    <property type="entry name" value="SDH_sf"/>
</dbReference>
<dbReference type="Gene3D" id="1.10.150.250">
    <property type="entry name" value="Flavinator of succinate dehydrogenase"/>
    <property type="match status" value="1"/>
</dbReference>
<evidence type="ECO:0000256" key="1">
    <source>
        <dbReference type="ARBA" id="ARBA00008571"/>
    </source>
</evidence>
<evidence type="ECO:0000313" key="4">
    <source>
        <dbReference type="EMBL" id="MQQ09893.1"/>
    </source>
</evidence>
<comment type="caution">
    <text evidence="4">The sequence shown here is derived from an EMBL/GenBank/DDBJ whole genome shotgun (WGS) entry which is preliminary data.</text>
</comment>
<dbReference type="PANTHER" id="PTHR12469:SF2">
    <property type="entry name" value="SUCCINATE DEHYDROGENASE ASSEMBLY FACTOR 2, MITOCHONDRIAL"/>
    <property type="match status" value="1"/>
</dbReference>
<dbReference type="Proteomes" id="UP000444174">
    <property type="component" value="Unassembled WGS sequence"/>
</dbReference>
<keyword evidence="3" id="KW-0143">Chaperone</keyword>
<dbReference type="SUPFAM" id="SSF109910">
    <property type="entry name" value="YgfY-like"/>
    <property type="match status" value="1"/>
</dbReference>
<evidence type="ECO:0000256" key="2">
    <source>
        <dbReference type="ARBA" id="ARBA00019418"/>
    </source>
</evidence>
<reference evidence="4 5" key="1">
    <citation type="submission" date="2019-10" db="EMBL/GenBank/DDBJ databases">
        <title>Epibacterium sp. nov., isolated from seawater.</title>
        <authorList>
            <person name="Zhang X."/>
            <person name="Li N."/>
        </authorList>
    </citation>
    <scope>NUCLEOTIDE SEQUENCE [LARGE SCALE GENOMIC DNA]</scope>
    <source>
        <strain evidence="4 5">SM1979</strain>
    </source>
</reference>
<sequence>MRSIRRGIKEMDILLQGYADAHLADMDATQLDLYEAFLNENDQDLYQWVTGQVAPPAELSDLVKEISQTYQK</sequence>
<dbReference type="EMBL" id="WIBF01000011">
    <property type="protein sequence ID" value="MQQ09893.1"/>
    <property type="molecule type" value="Genomic_DNA"/>
</dbReference>
<dbReference type="RefSeq" id="WP_153217012.1">
    <property type="nucleotide sequence ID" value="NZ_WIBF01000011.1"/>
</dbReference>
<gene>
    <name evidence="4" type="ORF">GFB49_15615</name>
</gene>
<dbReference type="PANTHER" id="PTHR12469">
    <property type="entry name" value="PROTEIN EMI5 HOMOLOG, MITOCHONDRIAL"/>
    <property type="match status" value="1"/>
</dbReference>
<dbReference type="InterPro" id="IPR005631">
    <property type="entry name" value="SDH"/>
</dbReference>
<evidence type="ECO:0000256" key="3">
    <source>
        <dbReference type="ARBA" id="ARBA00023186"/>
    </source>
</evidence>
<proteinExistence type="inferred from homology"/>
<dbReference type="GO" id="GO:0006099">
    <property type="term" value="P:tricarboxylic acid cycle"/>
    <property type="evidence" value="ECO:0007669"/>
    <property type="project" value="TreeGrafter"/>
</dbReference>
<name>A0A843YL12_9RHOB</name>
<evidence type="ECO:0000313" key="5">
    <source>
        <dbReference type="Proteomes" id="UP000444174"/>
    </source>
</evidence>
<dbReference type="Pfam" id="PF03937">
    <property type="entry name" value="Sdh5"/>
    <property type="match status" value="1"/>
</dbReference>
<protein>
    <recommendedName>
        <fullName evidence="2">FAD assembly factor SdhE</fullName>
    </recommendedName>
</protein>
<dbReference type="AlphaFoldDB" id="A0A843YL12"/>
<keyword evidence="5" id="KW-1185">Reference proteome</keyword>